<feature type="compositionally biased region" description="Polar residues" evidence="1">
    <location>
        <begin position="241"/>
        <end position="259"/>
    </location>
</feature>
<gene>
    <name evidence="2" type="ORF">B0H17DRAFT_1218103</name>
</gene>
<feature type="region of interest" description="Disordered" evidence="1">
    <location>
        <begin position="162"/>
        <end position="190"/>
    </location>
</feature>
<feature type="compositionally biased region" description="Pro residues" evidence="1">
    <location>
        <begin position="267"/>
        <end position="276"/>
    </location>
</feature>
<accession>A0AAD7BSY7</accession>
<feature type="compositionally biased region" description="Acidic residues" evidence="1">
    <location>
        <begin position="33"/>
        <end position="53"/>
    </location>
</feature>
<feature type="compositionally biased region" description="Low complexity" evidence="1">
    <location>
        <begin position="1"/>
        <end position="12"/>
    </location>
</feature>
<feature type="region of interest" description="Disordered" evidence="1">
    <location>
        <begin position="241"/>
        <end position="301"/>
    </location>
</feature>
<comment type="caution">
    <text evidence="2">The sequence shown here is derived from an EMBL/GenBank/DDBJ whole genome shotgun (WGS) entry which is preliminary data.</text>
</comment>
<evidence type="ECO:0000313" key="3">
    <source>
        <dbReference type="Proteomes" id="UP001221757"/>
    </source>
</evidence>
<keyword evidence="3" id="KW-1185">Reference proteome</keyword>
<dbReference type="AlphaFoldDB" id="A0AAD7BSY7"/>
<organism evidence="2 3">
    <name type="scientific">Mycena rosella</name>
    <name type="common">Pink bonnet</name>
    <name type="synonym">Agaricus rosellus</name>
    <dbReference type="NCBI Taxonomy" id="1033263"/>
    <lineage>
        <taxon>Eukaryota</taxon>
        <taxon>Fungi</taxon>
        <taxon>Dikarya</taxon>
        <taxon>Basidiomycota</taxon>
        <taxon>Agaricomycotina</taxon>
        <taxon>Agaricomycetes</taxon>
        <taxon>Agaricomycetidae</taxon>
        <taxon>Agaricales</taxon>
        <taxon>Marasmiineae</taxon>
        <taxon>Mycenaceae</taxon>
        <taxon>Mycena</taxon>
    </lineage>
</organism>
<proteinExistence type="predicted"/>
<feature type="non-terminal residue" evidence="2">
    <location>
        <position position="617"/>
    </location>
</feature>
<evidence type="ECO:0000313" key="2">
    <source>
        <dbReference type="EMBL" id="KAJ7629627.1"/>
    </source>
</evidence>
<protein>
    <submittedName>
        <fullName evidence="2">Uncharacterized protein</fullName>
    </submittedName>
</protein>
<feature type="compositionally biased region" description="Polar residues" evidence="1">
    <location>
        <begin position="102"/>
        <end position="117"/>
    </location>
</feature>
<dbReference type="EMBL" id="JARKIE010000534">
    <property type="protein sequence ID" value="KAJ7629627.1"/>
    <property type="molecule type" value="Genomic_DNA"/>
</dbReference>
<sequence>MPKTTKSPAKSPAKPRPTPRTPKKKRASKLFVDDEAEDSDEGELLDPGSEAEEFPAALAAPCPETPRPVDDENPFDDPSRSSPELTPPPTTQAASPRKQLANAASVSPSKGISSQTEAVEDPVIDITPSEEDLEAMDENDSMFRKLSGVKAVALPCPLRTRGASKRSLSDDLPVPSRKTPNKKAKTVQDRSIPAVPATTDMTQFVLLLSMPSSPHVPARFMGDFMSAFLAQHLPAIIAAQSEQSKGAGTSDQSGSTSRAKPTKVVPPSSPDWPPPYGGAGCSASPATPSPSGKDVSTSKLKGKGKAGVKLPAFASAADLDDDDVSAEVSKFMQSPKKPQTMAEYFGGALDADFSADKDKKDADVSTVFLEGIEVYRAYFDASAPCGVFDIDLQDKALRPIYTSLAPLPSDRQIIPVYDPNRIAGIIPQAVKGGRVKYSIWEKYIADMLVDNSMGAITFKESAPNFINPSRVSPVRISSRPSVGSTTTHRLHVNDRIATCVSALFCSESKLVAPAKIGGKSERMRKWLAVFGERLLRAQISTKHTVSFQTMISPDGLSSTKDANDRFDSSAPADMFSPIVSTKATKTPTAPSKFTLSRAKTLLAYNDRVPIYNARKVV</sequence>
<dbReference type="Proteomes" id="UP001221757">
    <property type="component" value="Unassembled WGS sequence"/>
</dbReference>
<name>A0AAD7BSY7_MYCRO</name>
<evidence type="ECO:0000256" key="1">
    <source>
        <dbReference type="SAM" id="MobiDB-lite"/>
    </source>
</evidence>
<feature type="compositionally biased region" description="Polar residues" evidence="1">
    <location>
        <begin position="284"/>
        <end position="298"/>
    </location>
</feature>
<feature type="region of interest" description="Disordered" evidence="1">
    <location>
        <begin position="1"/>
        <end position="122"/>
    </location>
</feature>
<reference evidence="2" key="1">
    <citation type="submission" date="2023-03" db="EMBL/GenBank/DDBJ databases">
        <title>Massive genome expansion in bonnet fungi (Mycena s.s.) driven by repeated elements and novel gene families across ecological guilds.</title>
        <authorList>
            <consortium name="Lawrence Berkeley National Laboratory"/>
            <person name="Harder C.B."/>
            <person name="Miyauchi S."/>
            <person name="Viragh M."/>
            <person name="Kuo A."/>
            <person name="Thoen E."/>
            <person name="Andreopoulos B."/>
            <person name="Lu D."/>
            <person name="Skrede I."/>
            <person name="Drula E."/>
            <person name="Henrissat B."/>
            <person name="Morin E."/>
            <person name="Kohler A."/>
            <person name="Barry K."/>
            <person name="LaButti K."/>
            <person name="Morin E."/>
            <person name="Salamov A."/>
            <person name="Lipzen A."/>
            <person name="Mereny Z."/>
            <person name="Hegedus B."/>
            <person name="Baldrian P."/>
            <person name="Stursova M."/>
            <person name="Weitz H."/>
            <person name="Taylor A."/>
            <person name="Grigoriev I.V."/>
            <person name="Nagy L.G."/>
            <person name="Martin F."/>
            <person name="Kauserud H."/>
        </authorList>
    </citation>
    <scope>NUCLEOTIDE SEQUENCE</scope>
    <source>
        <strain evidence="2">CBHHK067</strain>
    </source>
</reference>